<keyword evidence="1" id="KW-0812">Transmembrane</keyword>
<sequence length="40" mass="4486">MDDANASEALRTMSILPAILIVAFLGLNFYMKKRNKTEQA</sequence>
<dbReference type="EMBL" id="BBNU01000002">
    <property type="protein sequence ID" value="GAL78324.1"/>
    <property type="molecule type" value="Genomic_DNA"/>
</dbReference>
<evidence type="ECO:0000256" key="1">
    <source>
        <dbReference type="SAM" id="Phobius"/>
    </source>
</evidence>
<evidence type="ECO:0000313" key="3">
    <source>
        <dbReference type="Proteomes" id="UP000029643"/>
    </source>
</evidence>
<reference evidence="2 3" key="1">
    <citation type="journal article" date="2014" name="Genome Announc.">
        <title>Draft Genome Sequences of Marine Flavobacterium Algibacter lectus Strains SS8 and NR4.</title>
        <authorList>
            <person name="Takatani N."/>
            <person name="Nakanishi M."/>
            <person name="Meirelles P."/>
            <person name="Mino S."/>
            <person name="Suda W."/>
            <person name="Oshima K."/>
            <person name="Hattori M."/>
            <person name="Ohkuma M."/>
            <person name="Hosokawa M."/>
            <person name="Miyashita K."/>
            <person name="Thompson F.L."/>
            <person name="Niwa A."/>
            <person name="Sawabe T."/>
            <person name="Sawabe T."/>
        </authorList>
    </citation>
    <scope>NUCLEOTIDE SEQUENCE [LARGE SCALE GENOMIC DNA]</scope>
    <source>
        <strain evidence="3">JCM19274</strain>
    </source>
</reference>
<accession>A0A090WSF8</accession>
<dbReference type="AlphaFoldDB" id="A0A090WSF8"/>
<name>A0A090WSF8_9FLAO</name>
<dbReference type="RefSeq" id="WP_262480702.1">
    <property type="nucleotide sequence ID" value="NZ_BBNU01000002.1"/>
</dbReference>
<feature type="transmembrane region" description="Helical" evidence="1">
    <location>
        <begin position="12"/>
        <end position="31"/>
    </location>
</feature>
<protein>
    <submittedName>
        <fullName evidence="2">Uncharacterized protein</fullName>
    </submittedName>
</protein>
<proteinExistence type="predicted"/>
<organism evidence="2 3">
    <name type="scientific">Algibacter lectus</name>
    <dbReference type="NCBI Taxonomy" id="221126"/>
    <lineage>
        <taxon>Bacteria</taxon>
        <taxon>Pseudomonadati</taxon>
        <taxon>Bacteroidota</taxon>
        <taxon>Flavobacteriia</taxon>
        <taxon>Flavobacteriales</taxon>
        <taxon>Flavobacteriaceae</taxon>
        <taxon>Algibacter</taxon>
    </lineage>
</organism>
<dbReference type="Proteomes" id="UP000029643">
    <property type="component" value="Unassembled WGS sequence"/>
</dbReference>
<evidence type="ECO:0000313" key="2">
    <source>
        <dbReference type="EMBL" id="GAL78324.1"/>
    </source>
</evidence>
<gene>
    <name evidence="2" type="ORF">JCM19274_4823</name>
</gene>
<keyword evidence="1" id="KW-0472">Membrane</keyword>
<comment type="caution">
    <text evidence="2">The sequence shown here is derived from an EMBL/GenBank/DDBJ whole genome shotgun (WGS) entry which is preliminary data.</text>
</comment>
<keyword evidence="1" id="KW-1133">Transmembrane helix</keyword>